<protein>
    <recommendedName>
        <fullName evidence="3">2-oxoisovalerate dehydrogenase subunit alpha, mitochondrial</fullName>
        <ecNumber evidence="2">1.2.4.4</ecNumber>
    </recommendedName>
    <alternativeName>
        <fullName evidence="6">Branched-chain alpha-keto acid dehydrogenase E1 component alpha chain</fullName>
    </alternativeName>
</protein>
<dbReference type="InterPro" id="IPR003734">
    <property type="entry name" value="DUF155"/>
</dbReference>
<dbReference type="InterPro" id="IPR029061">
    <property type="entry name" value="THDP-binding"/>
</dbReference>
<name>A0ABR1D7N1_NECAM</name>
<organism evidence="9 10">
    <name type="scientific">Necator americanus</name>
    <name type="common">Human hookworm</name>
    <dbReference type="NCBI Taxonomy" id="51031"/>
    <lineage>
        <taxon>Eukaryota</taxon>
        <taxon>Metazoa</taxon>
        <taxon>Ecdysozoa</taxon>
        <taxon>Nematoda</taxon>
        <taxon>Chromadorea</taxon>
        <taxon>Rhabditida</taxon>
        <taxon>Rhabditina</taxon>
        <taxon>Rhabditomorpha</taxon>
        <taxon>Strongyloidea</taxon>
        <taxon>Ancylostomatidae</taxon>
        <taxon>Bunostominae</taxon>
        <taxon>Necator</taxon>
    </lineage>
</organism>
<evidence type="ECO:0000256" key="1">
    <source>
        <dbReference type="ARBA" id="ARBA00008646"/>
    </source>
</evidence>
<dbReference type="InterPro" id="IPR050771">
    <property type="entry name" value="Alpha-ketoacid_DH_E1_comp"/>
</dbReference>
<evidence type="ECO:0000256" key="2">
    <source>
        <dbReference type="ARBA" id="ARBA00012277"/>
    </source>
</evidence>
<evidence type="ECO:0000313" key="9">
    <source>
        <dbReference type="EMBL" id="KAK6746086.1"/>
    </source>
</evidence>
<comment type="similarity">
    <text evidence="1">Belongs to the BCKDHA family.</text>
</comment>
<dbReference type="InterPro" id="IPR001017">
    <property type="entry name" value="DH_E1"/>
</dbReference>
<dbReference type="Proteomes" id="UP001303046">
    <property type="component" value="Unassembled WGS sequence"/>
</dbReference>
<feature type="domain" description="Dehydrogenase E1 component" evidence="7">
    <location>
        <begin position="496"/>
        <end position="791"/>
    </location>
</feature>
<keyword evidence="5" id="KW-0560">Oxidoreductase</keyword>
<evidence type="ECO:0000256" key="4">
    <source>
        <dbReference type="ARBA" id="ARBA00022946"/>
    </source>
</evidence>
<dbReference type="Gene3D" id="3.40.50.970">
    <property type="match status" value="1"/>
</dbReference>
<dbReference type="Pfam" id="PF00676">
    <property type="entry name" value="E1_dh"/>
    <property type="match status" value="1"/>
</dbReference>
<evidence type="ECO:0000259" key="8">
    <source>
        <dbReference type="Pfam" id="PF02582"/>
    </source>
</evidence>
<gene>
    <name evidence="9" type="primary">Necator_chrIII.g13058</name>
    <name evidence="9" type="ORF">RB195_012291</name>
</gene>
<evidence type="ECO:0000256" key="6">
    <source>
        <dbReference type="ARBA" id="ARBA00031050"/>
    </source>
</evidence>
<dbReference type="Pfam" id="PF02582">
    <property type="entry name" value="DUF155"/>
    <property type="match status" value="1"/>
</dbReference>
<evidence type="ECO:0000259" key="7">
    <source>
        <dbReference type="Pfam" id="PF00676"/>
    </source>
</evidence>
<reference evidence="9 10" key="1">
    <citation type="submission" date="2023-08" db="EMBL/GenBank/DDBJ databases">
        <title>A Necator americanus chromosomal reference genome.</title>
        <authorList>
            <person name="Ilik V."/>
            <person name="Petrzelkova K.J."/>
            <person name="Pardy F."/>
            <person name="Fuh T."/>
            <person name="Niatou-Singa F.S."/>
            <person name="Gouil Q."/>
            <person name="Baker L."/>
            <person name="Ritchie M.E."/>
            <person name="Jex A.R."/>
            <person name="Gazzola D."/>
            <person name="Li H."/>
            <person name="Toshio Fujiwara R."/>
            <person name="Zhan B."/>
            <person name="Aroian R.V."/>
            <person name="Pafco B."/>
            <person name="Schwarz E.M."/>
        </authorList>
    </citation>
    <scope>NUCLEOTIDE SEQUENCE [LARGE SCALE GENOMIC DNA]</scope>
    <source>
        <strain evidence="9 10">Aroian</strain>
        <tissue evidence="9">Whole animal</tissue>
    </source>
</reference>
<keyword evidence="4" id="KW-0809">Transit peptide</keyword>
<evidence type="ECO:0000256" key="5">
    <source>
        <dbReference type="ARBA" id="ARBA00023002"/>
    </source>
</evidence>
<dbReference type="CDD" id="cd02000">
    <property type="entry name" value="TPP_E1_PDC_ADC_BCADC"/>
    <property type="match status" value="1"/>
</dbReference>
<feature type="domain" description="DUF155" evidence="8">
    <location>
        <begin position="141"/>
        <end position="322"/>
    </location>
</feature>
<evidence type="ECO:0000256" key="3">
    <source>
        <dbReference type="ARBA" id="ARBA00020227"/>
    </source>
</evidence>
<proteinExistence type="inferred from homology"/>
<keyword evidence="10" id="KW-1185">Reference proteome</keyword>
<dbReference type="EMBL" id="JAVFWL010000003">
    <property type="protein sequence ID" value="KAK6746086.1"/>
    <property type="molecule type" value="Genomic_DNA"/>
</dbReference>
<dbReference type="EC" id="1.2.4.4" evidence="2"/>
<sequence>MLRRSFFTLFQQFVAHPSCSRTTLRGPSPVLSSVRCRQFHGSRRLCSQEMSRHEEFEHRLNSSRRQLRKRRPYPSAFAKNLRQPEVVALALSESLDLTAISADPSISNMFDVSYIDEEFDDALHLVKKLEYSINPIQINEIFVFQDGVVVFWNVDHAQRAHTIRDLERHMDGPYESSITMEEQDTMPYSLVEGGQTMIKQDCFMLNGEKHGADHRKLDNVLERFSLSQAFAASVKVGVWETLLNNLAEPLSDTTKALKQGVIPWSRKEALKKSGEFAALRHSINLDCTLLNRDFYWDHSQVEEYYLMSARHFILARRISSLNRRLDYCEELVKMVDNILALRHASTLEWMIIVLIVIEVIFDLLHFADNSPTKVSPQRILKRFPLGDGRCSKAIALNCFSWRSMLSRVVPSVARAALVRSSVRLLTTQAGDDFTLKEFSEKYLGYRKAAFTEKLEIIDPSAEPALPIYRVTDMQGNIIDHSQDPNLDKETSLKIYRDMTQLNVMDRILYDSQRQGRISFYMTNFGEEGAHVGSAAALNNKDLIYGQYREVGVLMWRNFPLENFMHQCYGNHKDIGKGRQMPVHYGSTEHNFVTISSPLTTQLPQAVGSAYAFKRTPNNDRIVVVYFGDGAASEGDAHAAFNFAATLDCPIIFFCRNNGYAISTPTSEQYGGDGIAGKGPGYGLHTIRVDGNDVFAVYNATKAARELAIKNKPVLIEAMTYRLGHHSTSDDSTVYRSHEEVKEWGDKDHPISRFKKYITEKGWWNEDDEKSWQKDCRKRVLKAFGDAEKTKLSHYHDMFEDVYKEMTPSLKRQRDEFDAHMEEYKEHYPKLQCYRCYPPFHFLVNLVFVLGADH</sequence>
<dbReference type="SUPFAM" id="SSF52518">
    <property type="entry name" value="Thiamin diphosphate-binding fold (THDP-binding)"/>
    <property type="match status" value="1"/>
</dbReference>
<accession>A0ABR1D7N1</accession>
<dbReference type="PANTHER" id="PTHR43380:SF1">
    <property type="entry name" value="2-OXOISOVALERATE DEHYDROGENASE SUBUNIT ALPHA, MITOCHONDRIAL"/>
    <property type="match status" value="1"/>
</dbReference>
<comment type="caution">
    <text evidence="9">The sequence shown here is derived from an EMBL/GenBank/DDBJ whole genome shotgun (WGS) entry which is preliminary data.</text>
</comment>
<evidence type="ECO:0000313" key="10">
    <source>
        <dbReference type="Proteomes" id="UP001303046"/>
    </source>
</evidence>
<dbReference type="PANTHER" id="PTHR43380">
    <property type="entry name" value="2-OXOISOVALERATE DEHYDROGENASE SUBUNIT ALPHA, MITOCHONDRIAL"/>
    <property type="match status" value="1"/>
</dbReference>